<organism evidence="1 2">
    <name type="scientific">Parelaphostrongylus tenuis</name>
    <name type="common">Meningeal worm</name>
    <dbReference type="NCBI Taxonomy" id="148309"/>
    <lineage>
        <taxon>Eukaryota</taxon>
        <taxon>Metazoa</taxon>
        <taxon>Ecdysozoa</taxon>
        <taxon>Nematoda</taxon>
        <taxon>Chromadorea</taxon>
        <taxon>Rhabditida</taxon>
        <taxon>Rhabditina</taxon>
        <taxon>Rhabditomorpha</taxon>
        <taxon>Strongyloidea</taxon>
        <taxon>Metastrongylidae</taxon>
        <taxon>Parelaphostrongylus</taxon>
    </lineage>
</organism>
<proteinExistence type="predicted"/>
<reference evidence="1" key="1">
    <citation type="submission" date="2021-06" db="EMBL/GenBank/DDBJ databases">
        <title>Parelaphostrongylus tenuis whole genome reference sequence.</title>
        <authorList>
            <person name="Garwood T.J."/>
            <person name="Larsen P.A."/>
            <person name="Fountain-Jones N.M."/>
            <person name="Garbe J.R."/>
            <person name="Macchietto M.G."/>
            <person name="Kania S.A."/>
            <person name="Gerhold R.W."/>
            <person name="Richards J.E."/>
            <person name="Wolf T.M."/>
        </authorList>
    </citation>
    <scope>NUCLEOTIDE SEQUENCE</scope>
    <source>
        <strain evidence="1">MNPRO001-30</strain>
        <tissue evidence="1">Meninges</tissue>
    </source>
</reference>
<comment type="caution">
    <text evidence="1">The sequence shown here is derived from an EMBL/GenBank/DDBJ whole genome shotgun (WGS) entry which is preliminary data.</text>
</comment>
<sequence length="73" mass="7842">MLIPRTNLLQCLDLKPPGSQGVMIESCIFVGSTVTGICPGMSGAGVDCAMVTKAYRRQTLVPLRSSHCLKRFS</sequence>
<dbReference type="Proteomes" id="UP001196413">
    <property type="component" value="Unassembled WGS sequence"/>
</dbReference>
<gene>
    <name evidence="1" type="ORF">KIN20_028330</name>
</gene>
<dbReference type="EMBL" id="JAHQIW010005896">
    <property type="protein sequence ID" value="KAJ1367421.1"/>
    <property type="molecule type" value="Genomic_DNA"/>
</dbReference>
<dbReference type="AlphaFoldDB" id="A0AAD5R0Y6"/>
<accession>A0AAD5R0Y6</accession>
<name>A0AAD5R0Y6_PARTN</name>
<protein>
    <submittedName>
        <fullName evidence="1">Uncharacterized protein</fullName>
    </submittedName>
</protein>
<keyword evidence="2" id="KW-1185">Reference proteome</keyword>
<evidence type="ECO:0000313" key="2">
    <source>
        <dbReference type="Proteomes" id="UP001196413"/>
    </source>
</evidence>
<evidence type="ECO:0000313" key="1">
    <source>
        <dbReference type="EMBL" id="KAJ1367421.1"/>
    </source>
</evidence>